<evidence type="ECO:0000256" key="5">
    <source>
        <dbReference type="NCBIfam" id="TIGR00260"/>
    </source>
</evidence>
<dbReference type="PANTHER" id="PTHR42690:SF1">
    <property type="entry name" value="THREONINE SYNTHASE-LIKE 2"/>
    <property type="match status" value="1"/>
</dbReference>
<name>A0A095A1F9_9HYPH</name>
<evidence type="ECO:0000313" key="10">
    <source>
        <dbReference type="Proteomes" id="UP000033731"/>
    </source>
</evidence>
<dbReference type="Pfam" id="PF14821">
    <property type="entry name" value="Thr_synth_N"/>
    <property type="match status" value="1"/>
</dbReference>
<accession>A0A095A1F9</accession>
<sequence length="467" mass="52279">MKYISTRNVDLNIGFCDAILSGLAEDGGLYIPKDIPYFSEKEIRNLRGLSYEEIAQFIFLPFVGEEIESSKLQEIVNRAYHCFRNAAVTPLVQLDKNDFLLELFHGPTLSFKDIAMQLLAELIDHILEERDQYITIVGATSGDTGAAAIKAFAGKKRVKVCILFPKGRVSLVQQKQMTTSRASNVDIIAIEGSFDDCQKIVKDLFADFHFRNSVNLSGINSINWARIMAQIVYYFVSAIVLGAPDRKISFSVPTGNFGDIFAGYFAKLMGLPIEQLIIATNENDTLVRMLDTGIYKPETVKETTSPAMDIQISSNFERLLFEISGRDSVLVKKAFDSLENQQYFQIYPEHLQKISCLFSARSASQKDVNDVIHSVLENSSYLLDPHTAVGIHAALACRKSLSTPMVTLATAHPAKFPDIVKTASSITPNCPVFLQQTMKRPESFKVMNNNIEQVKEFIKNKKRGDRN</sequence>
<dbReference type="CDD" id="cd01560">
    <property type="entry name" value="Thr-synth_2"/>
    <property type="match status" value="1"/>
</dbReference>
<evidence type="ECO:0000256" key="2">
    <source>
        <dbReference type="ARBA" id="ARBA00005517"/>
    </source>
</evidence>
<gene>
    <name evidence="9" type="ORF">DJ66_0951</name>
</gene>
<feature type="domain" description="Tryptophan synthase beta chain-like PALP" evidence="7">
    <location>
        <begin position="88"/>
        <end position="324"/>
    </location>
</feature>
<keyword evidence="10" id="KW-1185">Reference proteome</keyword>
<dbReference type="PATRIC" id="fig|556287.8.peg.952"/>
<comment type="similarity">
    <text evidence="2">Belongs to the threonine synthase family.</text>
</comment>
<evidence type="ECO:0000259" key="8">
    <source>
        <dbReference type="Pfam" id="PF14821"/>
    </source>
</evidence>
<reference evidence="9 10" key="1">
    <citation type="journal article" date="2015" name="Phytopathology">
        <title>Genomes of Candidatus Liberibacter solanacearum haplotype A from New Zealand and the USA suggest significant genome plasticity in the species.</title>
        <authorList>
            <person name="Thompson S.M."/>
            <person name="Johnson C.P."/>
            <person name="Lu A.Y."/>
            <person name="Frampton R.A."/>
            <person name="Sullivan K.L."/>
            <person name="Fiers M.W."/>
            <person name="Crowhurst R.N."/>
            <person name="Pitman A.R."/>
            <person name="Scott I."/>
            <person name="Gudmestad N.C."/>
            <person name="Smith G.R."/>
        </authorList>
    </citation>
    <scope>NUCLEOTIDE SEQUENCE [LARGE SCALE GENOMIC DNA]</scope>
    <source>
        <strain evidence="9 10">LsoNZ1</strain>
    </source>
</reference>
<feature type="modified residue" description="N6-(pyridoxal phosphate)lysine" evidence="6">
    <location>
        <position position="112"/>
    </location>
</feature>
<dbReference type="InterPro" id="IPR004450">
    <property type="entry name" value="Thr_synthase-like"/>
</dbReference>
<dbReference type="PANTHER" id="PTHR42690">
    <property type="entry name" value="THREONINE SYNTHASE FAMILY MEMBER"/>
    <property type="match status" value="1"/>
</dbReference>
<dbReference type="SUPFAM" id="SSF53686">
    <property type="entry name" value="Tryptophan synthase beta subunit-like PLP-dependent enzymes"/>
    <property type="match status" value="1"/>
</dbReference>
<evidence type="ECO:0000256" key="1">
    <source>
        <dbReference type="ARBA" id="ARBA00001933"/>
    </source>
</evidence>
<dbReference type="InterPro" id="IPR036052">
    <property type="entry name" value="TrpB-like_PALP_sf"/>
</dbReference>
<evidence type="ECO:0000256" key="3">
    <source>
        <dbReference type="ARBA" id="ARBA00022898"/>
    </source>
</evidence>
<protein>
    <recommendedName>
        <fullName evidence="5">Threonine synthase</fullName>
        <ecNumber evidence="5">4.2.3.1</ecNumber>
    </recommendedName>
</protein>
<evidence type="ECO:0000256" key="6">
    <source>
        <dbReference type="PIRSR" id="PIRSR604450-51"/>
    </source>
</evidence>
<dbReference type="Pfam" id="PF00291">
    <property type="entry name" value="PALP"/>
    <property type="match status" value="1"/>
</dbReference>
<proteinExistence type="inferred from homology"/>
<keyword evidence="4 9" id="KW-0456">Lyase</keyword>
<dbReference type="EC" id="4.2.3.1" evidence="5"/>
<dbReference type="Pfam" id="PF24857">
    <property type="entry name" value="THR4_C"/>
    <property type="match status" value="1"/>
</dbReference>
<dbReference type="Gene3D" id="3.90.1380.10">
    <property type="entry name" value="Threonine synthase, N-terminal domain"/>
    <property type="match status" value="1"/>
</dbReference>
<dbReference type="InterPro" id="IPR001926">
    <property type="entry name" value="TrpB-like_PALP"/>
</dbReference>
<dbReference type="RefSeq" id="WP_034441274.1">
    <property type="nucleotide sequence ID" value="NZ_JMTK01000002.1"/>
</dbReference>
<comment type="cofactor">
    <cofactor evidence="1 6">
        <name>pyridoxal 5'-phosphate</name>
        <dbReference type="ChEBI" id="CHEBI:597326"/>
    </cofactor>
</comment>
<dbReference type="InterPro" id="IPR037158">
    <property type="entry name" value="Thr_synth_N_sf"/>
</dbReference>
<dbReference type="Gene3D" id="3.40.50.1100">
    <property type="match status" value="2"/>
</dbReference>
<evidence type="ECO:0000313" key="9">
    <source>
        <dbReference type="EMBL" id="KJZ82209.1"/>
    </source>
</evidence>
<organism evidence="9 10">
    <name type="scientific">Candidatus Liberibacter solanacearum</name>
    <dbReference type="NCBI Taxonomy" id="556287"/>
    <lineage>
        <taxon>Bacteria</taxon>
        <taxon>Pseudomonadati</taxon>
        <taxon>Pseudomonadota</taxon>
        <taxon>Alphaproteobacteria</taxon>
        <taxon>Hyphomicrobiales</taxon>
        <taxon>Rhizobiaceae</taxon>
        <taxon>Liberibacter</taxon>
    </lineage>
</organism>
<dbReference type="NCBIfam" id="TIGR00260">
    <property type="entry name" value="thrC"/>
    <property type="match status" value="1"/>
</dbReference>
<keyword evidence="3 6" id="KW-0663">Pyridoxal phosphate</keyword>
<feature type="domain" description="Threonine synthase N-terminal" evidence="8">
    <location>
        <begin position="2"/>
        <end position="80"/>
    </location>
</feature>
<dbReference type="EMBL" id="JMTK01000002">
    <property type="protein sequence ID" value="KJZ82209.1"/>
    <property type="molecule type" value="Genomic_DNA"/>
</dbReference>
<dbReference type="GO" id="GO:0004795">
    <property type="term" value="F:threonine synthase activity"/>
    <property type="evidence" value="ECO:0007669"/>
    <property type="project" value="UniProtKB-UniRule"/>
</dbReference>
<dbReference type="InterPro" id="IPR029144">
    <property type="entry name" value="Thr_synth_N"/>
</dbReference>
<dbReference type="Proteomes" id="UP000033731">
    <property type="component" value="Unassembled WGS sequence"/>
</dbReference>
<evidence type="ECO:0000259" key="7">
    <source>
        <dbReference type="Pfam" id="PF00291"/>
    </source>
</evidence>
<comment type="caution">
    <text evidence="9">The sequence shown here is derived from an EMBL/GenBank/DDBJ whole genome shotgun (WGS) entry which is preliminary data.</text>
</comment>
<dbReference type="GO" id="GO:0009088">
    <property type="term" value="P:threonine biosynthetic process"/>
    <property type="evidence" value="ECO:0007669"/>
    <property type="project" value="UniProtKB-UniRule"/>
</dbReference>
<dbReference type="InterPro" id="IPR051166">
    <property type="entry name" value="Threonine_Synthase"/>
</dbReference>
<evidence type="ECO:0000256" key="4">
    <source>
        <dbReference type="ARBA" id="ARBA00023239"/>
    </source>
</evidence>
<dbReference type="AlphaFoldDB" id="A0A095A1F9"/>